<dbReference type="InterPro" id="IPR015421">
    <property type="entry name" value="PyrdxlP-dep_Trfase_major"/>
</dbReference>
<keyword evidence="4" id="KW-0808">Transferase</keyword>
<keyword evidence="3" id="KW-0032">Aminotransferase</keyword>
<dbReference type="EMBL" id="HBHI01026724">
    <property type="protein sequence ID" value="CAD9695211.1"/>
    <property type="molecule type" value="Transcribed_RNA"/>
</dbReference>
<protein>
    <recommendedName>
        <fullName evidence="6">Aminotransferase class I/classII large domain-containing protein</fullName>
    </recommendedName>
</protein>
<evidence type="ECO:0000256" key="2">
    <source>
        <dbReference type="ARBA" id="ARBA00007441"/>
    </source>
</evidence>
<comment type="similarity">
    <text evidence="2">Belongs to the class-I pyridoxal-phosphate-dependent aminotransferase family.</text>
</comment>
<evidence type="ECO:0000256" key="1">
    <source>
        <dbReference type="ARBA" id="ARBA00001933"/>
    </source>
</evidence>
<comment type="cofactor">
    <cofactor evidence="1">
        <name>pyridoxal 5'-phosphate</name>
        <dbReference type="ChEBI" id="CHEBI:597326"/>
    </cofactor>
</comment>
<keyword evidence="5" id="KW-0663">Pyridoxal phosphate</keyword>
<evidence type="ECO:0000256" key="3">
    <source>
        <dbReference type="ARBA" id="ARBA00022576"/>
    </source>
</evidence>
<dbReference type="GO" id="GO:0033853">
    <property type="term" value="F:aspartate-prephenate aminotransferase activity"/>
    <property type="evidence" value="ECO:0007669"/>
    <property type="project" value="UniProtKB-ARBA"/>
</dbReference>
<dbReference type="SUPFAM" id="SSF53383">
    <property type="entry name" value="PLP-dependent transferases"/>
    <property type="match status" value="1"/>
</dbReference>
<proteinExistence type="inferred from homology"/>
<reference evidence="7" key="1">
    <citation type="submission" date="2021-01" db="EMBL/GenBank/DDBJ databases">
        <authorList>
            <person name="Corre E."/>
            <person name="Pelletier E."/>
            <person name="Niang G."/>
            <person name="Scheremetjew M."/>
            <person name="Finn R."/>
            <person name="Kale V."/>
            <person name="Holt S."/>
            <person name="Cochrane G."/>
            <person name="Meng A."/>
            <person name="Brown T."/>
            <person name="Cohen L."/>
        </authorList>
    </citation>
    <scope>NUCLEOTIDE SEQUENCE</scope>
    <source>
        <strain evidence="7">CCMP1452</strain>
    </source>
</reference>
<dbReference type="PANTHER" id="PTHR43807:SF20">
    <property type="entry name" value="FI04487P"/>
    <property type="match status" value="1"/>
</dbReference>
<evidence type="ECO:0000259" key="6">
    <source>
        <dbReference type="Pfam" id="PF00155"/>
    </source>
</evidence>
<name>A0A7S2SBI0_9STRA</name>
<dbReference type="Gene3D" id="3.40.640.10">
    <property type="entry name" value="Type I PLP-dependent aspartate aminotransferase-like (Major domain)"/>
    <property type="match status" value="1"/>
</dbReference>
<evidence type="ECO:0000256" key="5">
    <source>
        <dbReference type="ARBA" id="ARBA00022898"/>
    </source>
</evidence>
<dbReference type="PANTHER" id="PTHR43807">
    <property type="entry name" value="FI04487P"/>
    <property type="match status" value="1"/>
</dbReference>
<dbReference type="GO" id="GO:0005737">
    <property type="term" value="C:cytoplasm"/>
    <property type="evidence" value="ECO:0007669"/>
    <property type="project" value="TreeGrafter"/>
</dbReference>
<feature type="domain" description="Aminotransferase class I/classII large" evidence="6">
    <location>
        <begin position="153"/>
        <end position="579"/>
    </location>
</feature>
<dbReference type="FunFam" id="3.40.640.10:FF:000033">
    <property type="entry name" value="Aspartate aminotransferase"/>
    <property type="match status" value="1"/>
</dbReference>
<dbReference type="GO" id="GO:0033854">
    <property type="term" value="F:glutamate-prephenate aminotransferase activity"/>
    <property type="evidence" value="ECO:0007669"/>
    <property type="project" value="UniProtKB-ARBA"/>
</dbReference>
<accession>A0A7S2SBI0</accession>
<dbReference type="Pfam" id="PF00155">
    <property type="entry name" value="Aminotran_1_2"/>
    <property type="match status" value="1"/>
</dbReference>
<dbReference type="InterPro" id="IPR015422">
    <property type="entry name" value="PyrdxlP-dep_Trfase_small"/>
</dbReference>
<gene>
    <name evidence="7" type="ORF">EANT1437_LOCUS13665</name>
</gene>
<dbReference type="CDD" id="cd00609">
    <property type="entry name" value="AAT_like"/>
    <property type="match status" value="1"/>
</dbReference>
<dbReference type="InterPro" id="IPR015424">
    <property type="entry name" value="PyrdxlP-dep_Trfase"/>
</dbReference>
<dbReference type="AlphaFoldDB" id="A0A7S2SBI0"/>
<evidence type="ECO:0000256" key="4">
    <source>
        <dbReference type="ARBA" id="ARBA00022679"/>
    </source>
</evidence>
<dbReference type="GO" id="GO:0016212">
    <property type="term" value="F:kynurenine-oxoglutarate transaminase activity"/>
    <property type="evidence" value="ECO:0007669"/>
    <property type="project" value="TreeGrafter"/>
</dbReference>
<sequence>MNFNLKSSLSINIIIISFLTYLVKIDAKMKLGFPSSVLITLCMVQSFENSFVASFSSTSSTSFVSPKTILNSRNKFKIDTSLLDVVNTDNAESTEIVDRAPCFDGSCSSDPDEVVHDESSWVGEATTRLGDMTGPTVWTEFGRLSQENHISANLGQGFPDWVPPKFAVDSLVEAALDVAKSPHQYTRTAGHPNLVKRLAGRYSTHMDREIDPMGEVAVTIGASQALYLSLQTLIKPGDEVILFEPFFDLYVNQIKLAGGTPVYVPLTFVPYDESENAISGGEWVLEPENLEKAITPKTRTILLNSPHNPTGKVFTQPEMEYIAKAVKMAGPQCVVLSDEVYKYIVHSPPAEQMVAEEEAQFSGQLQNPSLSCPGHIHFASLPDMWDRTITISSAGKTFSATGWQVGWCIGPKHLISPIHQIIPYVQFCASTVIQEALARALPKADEPYEGFSSYYDYLRAMYTRKRDLLGSALKSTGFAIPDYNLTPGGGFFIFARIGKDIAAAIPKERIMAKNIAAPGGIARQDWALCQWLVEEKGILCIPSSPFFSKERALAGASDEFVRIAFCKTDDTIKEAAQAFSILSEEGCKTTATE</sequence>
<dbReference type="Gene3D" id="3.90.1150.10">
    <property type="entry name" value="Aspartate Aminotransferase, domain 1"/>
    <property type="match status" value="1"/>
</dbReference>
<dbReference type="InterPro" id="IPR004839">
    <property type="entry name" value="Aminotransferase_I/II_large"/>
</dbReference>
<evidence type="ECO:0000313" key="7">
    <source>
        <dbReference type="EMBL" id="CAD9695211.1"/>
    </source>
</evidence>
<organism evidence="7">
    <name type="scientific">Eucampia antarctica</name>
    <dbReference type="NCBI Taxonomy" id="49252"/>
    <lineage>
        <taxon>Eukaryota</taxon>
        <taxon>Sar</taxon>
        <taxon>Stramenopiles</taxon>
        <taxon>Ochrophyta</taxon>
        <taxon>Bacillariophyta</taxon>
        <taxon>Mediophyceae</taxon>
        <taxon>Biddulphiophycidae</taxon>
        <taxon>Hemiaulales</taxon>
        <taxon>Hemiaulaceae</taxon>
        <taxon>Eucampia</taxon>
    </lineage>
</organism>
<dbReference type="GO" id="GO:0030170">
    <property type="term" value="F:pyridoxal phosphate binding"/>
    <property type="evidence" value="ECO:0007669"/>
    <property type="project" value="InterPro"/>
</dbReference>
<dbReference type="InterPro" id="IPR051326">
    <property type="entry name" value="Kynurenine-oxoglutarate_AT"/>
</dbReference>